<dbReference type="InterPro" id="IPR051327">
    <property type="entry name" value="MATE_MepA_subfamily"/>
</dbReference>
<dbReference type="Proteomes" id="UP000053433">
    <property type="component" value="Unassembled WGS sequence"/>
</dbReference>
<feature type="transmembrane region" description="Helical" evidence="10">
    <location>
        <begin position="73"/>
        <end position="91"/>
    </location>
</feature>
<evidence type="ECO:0000256" key="8">
    <source>
        <dbReference type="ARBA" id="ARBA00023136"/>
    </source>
</evidence>
<comment type="caution">
    <text evidence="11">The sequence shown here is derived from an EMBL/GenBank/DDBJ whole genome shotgun (WGS) entry which is preliminary data.</text>
</comment>
<feature type="transmembrane region" description="Helical" evidence="10">
    <location>
        <begin position="424"/>
        <end position="442"/>
    </location>
</feature>
<sequence length="455" mass="47244">MNSTSEQQDAQHLRMTTAPVPGLILSLSVPSIITCIITSVYNMADTFFVAQLGTAAVAAVGVVFSIPSVLSALGFWMGTGGSSLVSLYLGAREKEKAHCAASTGFFLALGLGGVIAAGGLLALEPLMRLLGSTETILPEAEAYAVPILLAAPFHCSSLALAQCLRAEGKSKESMAGQLAGGLLNIVLDPLFIYTLGMGIRGAGAATALSQVMVWAALLWFYVRGKTSVRISVRQVARTPRMVKLIFTTGFPSLCRHCGNALATIVLNRAAGGFGDAAIAAFSIASRVSGLALSVSIGFVQGLQPVAGYAHGSKDHARLKSAFRFCCAASMSALTALAVIIAAAAPWIVRMLSPSDGGLVETGAAVLRATSIALPFTTFINCTGTLFQAIRESARSSALVLGKQVCIYIPLLLALPRAWGMNGLMAAMPLADALGFLAALWMARSYFAYTATVAEL</sequence>
<dbReference type="GO" id="GO:0046677">
    <property type="term" value="P:response to antibiotic"/>
    <property type="evidence" value="ECO:0007669"/>
    <property type="project" value="UniProtKB-KW"/>
</dbReference>
<dbReference type="Pfam" id="PF01554">
    <property type="entry name" value="MatE"/>
    <property type="match status" value="2"/>
</dbReference>
<dbReference type="CDD" id="cd13143">
    <property type="entry name" value="MATE_MepA_like"/>
    <property type="match status" value="1"/>
</dbReference>
<feature type="transmembrane region" description="Helical" evidence="10">
    <location>
        <begin position="20"/>
        <end position="41"/>
    </location>
</feature>
<reference evidence="11 13" key="1">
    <citation type="submission" date="2015-10" db="EMBL/GenBank/DDBJ databases">
        <title>A novel member of the family Ruminococcaceae isolated from human faeces.</title>
        <authorList>
            <person name="Shkoporov A.N."/>
            <person name="Chaplin A.V."/>
            <person name="Motuzova O.V."/>
            <person name="Kafarskaia L.I."/>
            <person name="Efimov B.A."/>
        </authorList>
    </citation>
    <scope>NUCLEOTIDE SEQUENCE [LARGE SCALE GENOMIC DNA]</scope>
    <source>
        <strain evidence="11 13">668</strain>
    </source>
</reference>
<gene>
    <name evidence="11" type="ORF">ASJ35_08610</name>
    <name evidence="12" type="ORF">GMD52_06255</name>
</gene>
<feature type="transmembrane region" description="Helical" evidence="10">
    <location>
        <begin position="364"/>
        <end position="386"/>
    </location>
</feature>
<dbReference type="GO" id="GO:0042910">
    <property type="term" value="F:xenobiotic transmembrane transporter activity"/>
    <property type="evidence" value="ECO:0007669"/>
    <property type="project" value="InterPro"/>
</dbReference>
<evidence type="ECO:0000313" key="13">
    <source>
        <dbReference type="Proteomes" id="UP000053433"/>
    </source>
</evidence>
<keyword evidence="8 10" id="KW-0472">Membrane</keyword>
<dbReference type="EMBL" id="LMUA01000009">
    <property type="protein sequence ID" value="KUE76510.1"/>
    <property type="molecule type" value="Genomic_DNA"/>
</dbReference>
<evidence type="ECO:0000256" key="3">
    <source>
        <dbReference type="ARBA" id="ARBA00022106"/>
    </source>
</evidence>
<proteinExistence type="inferred from homology"/>
<evidence type="ECO:0000256" key="4">
    <source>
        <dbReference type="ARBA" id="ARBA00022448"/>
    </source>
</evidence>
<dbReference type="RefSeq" id="WP_009321846.1">
    <property type="nucleotide sequence ID" value="NZ_LMUA01000009.1"/>
</dbReference>
<dbReference type="GO" id="GO:0005886">
    <property type="term" value="C:plasma membrane"/>
    <property type="evidence" value="ECO:0007669"/>
    <property type="project" value="UniProtKB-SubCell"/>
</dbReference>
<dbReference type="NCBIfam" id="TIGR00797">
    <property type="entry name" value="matE"/>
    <property type="match status" value="1"/>
</dbReference>
<dbReference type="InterPro" id="IPR045070">
    <property type="entry name" value="MATE_MepA-like"/>
</dbReference>
<keyword evidence="5" id="KW-1003">Cell membrane</keyword>
<evidence type="ECO:0000256" key="5">
    <source>
        <dbReference type="ARBA" id="ARBA00022475"/>
    </source>
</evidence>
<dbReference type="EMBL" id="WMZR01000006">
    <property type="protein sequence ID" value="MTS51138.1"/>
    <property type="molecule type" value="Genomic_DNA"/>
</dbReference>
<protein>
    <recommendedName>
        <fullName evidence="3">Multidrug export protein MepA</fullName>
    </recommendedName>
</protein>
<reference evidence="12 14" key="2">
    <citation type="journal article" date="2019" name="Nat. Med.">
        <title>A library of human gut bacterial isolates paired with longitudinal multiomics data enables mechanistic microbiome research.</title>
        <authorList>
            <person name="Poyet M."/>
            <person name="Groussin M."/>
            <person name="Gibbons S.M."/>
            <person name="Avila-Pacheco J."/>
            <person name="Jiang X."/>
            <person name="Kearney S.M."/>
            <person name="Perrotta A.R."/>
            <person name="Berdy B."/>
            <person name="Zhao S."/>
            <person name="Lieberman T.D."/>
            <person name="Swanson P.K."/>
            <person name="Smith M."/>
            <person name="Roesemann S."/>
            <person name="Alexander J.E."/>
            <person name="Rich S.A."/>
            <person name="Livny J."/>
            <person name="Vlamakis H."/>
            <person name="Clish C."/>
            <person name="Bullock K."/>
            <person name="Deik A."/>
            <person name="Scott J."/>
            <person name="Pierce K.A."/>
            <person name="Xavier R.J."/>
            <person name="Alm E.J."/>
        </authorList>
    </citation>
    <scope>NUCLEOTIDE SEQUENCE [LARGE SCALE GENOMIC DNA]</scope>
    <source>
        <strain evidence="12 14">BIOML-A7</strain>
    </source>
</reference>
<feature type="transmembrane region" description="Helical" evidence="10">
    <location>
        <begin position="103"/>
        <end position="123"/>
    </location>
</feature>
<dbReference type="PANTHER" id="PTHR43823:SF3">
    <property type="entry name" value="MULTIDRUG EXPORT PROTEIN MEPA"/>
    <property type="match status" value="1"/>
</dbReference>
<keyword evidence="7 10" id="KW-1133">Transmembrane helix</keyword>
<accession>A0A0W7TRS6</accession>
<evidence type="ECO:0000256" key="6">
    <source>
        <dbReference type="ARBA" id="ARBA00022692"/>
    </source>
</evidence>
<evidence type="ECO:0000256" key="1">
    <source>
        <dbReference type="ARBA" id="ARBA00004651"/>
    </source>
</evidence>
<dbReference type="Proteomes" id="UP000449193">
    <property type="component" value="Unassembled WGS sequence"/>
</dbReference>
<comment type="subcellular location">
    <subcellularLocation>
        <location evidence="1">Cell membrane</location>
        <topology evidence="1">Multi-pass membrane protein</topology>
    </subcellularLocation>
</comment>
<dbReference type="InterPro" id="IPR002528">
    <property type="entry name" value="MATE_fam"/>
</dbReference>
<evidence type="ECO:0000256" key="2">
    <source>
        <dbReference type="ARBA" id="ARBA00008417"/>
    </source>
</evidence>
<evidence type="ECO:0000313" key="14">
    <source>
        <dbReference type="Proteomes" id="UP000449193"/>
    </source>
</evidence>
<dbReference type="PANTHER" id="PTHR43823">
    <property type="entry name" value="SPORULATION PROTEIN YKVU"/>
    <property type="match status" value="1"/>
</dbReference>
<evidence type="ECO:0000256" key="9">
    <source>
        <dbReference type="ARBA" id="ARBA00023251"/>
    </source>
</evidence>
<evidence type="ECO:0000313" key="11">
    <source>
        <dbReference type="EMBL" id="KUE76510.1"/>
    </source>
</evidence>
<keyword evidence="4" id="KW-0813">Transport</keyword>
<feature type="transmembrane region" description="Helical" evidence="10">
    <location>
        <begin position="176"/>
        <end position="196"/>
    </location>
</feature>
<comment type="similarity">
    <text evidence="2">Belongs to the multi antimicrobial extrusion (MATE) (TC 2.A.66.1) family. MepA subfamily.</text>
</comment>
<feature type="transmembrane region" description="Helical" evidence="10">
    <location>
        <begin position="143"/>
        <end position="164"/>
    </location>
</feature>
<dbReference type="GO" id="GO:0015297">
    <property type="term" value="F:antiporter activity"/>
    <property type="evidence" value="ECO:0007669"/>
    <property type="project" value="InterPro"/>
</dbReference>
<name>A0A0W7TRS6_9FIRM</name>
<evidence type="ECO:0000256" key="10">
    <source>
        <dbReference type="SAM" id="Phobius"/>
    </source>
</evidence>
<evidence type="ECO:0000313" key="12">
    <source>
        <dbReference type="EMBL" id="MTS51138.1"/>
    </source>
</evidence>
<keyword evidence="9" id="KW-0046">Antibiotic resistance</keyword>
<feature type="transmembrane region" description="Helical" evidence="10">
    <location>
        <begin position="202"/>
        <end position="222"/>
    </location>
</feature>
<dbReference type="InterPro" id="IPR048279">
    <property type="entry name" value="MdtK-like"/>
</dbReference>
<feature type="transmembrane region" description="Helical" evidence="10">
    <location>
        <begin position="321"/>
        <end position="344"/>
    </location>
</feature>
<organism evidence="11 13">
    <name type="scientific">Ruthenibacterium lactatiformans</name>
    <dbReference type="NCBI Taxonomy" id="1550024"/>
    <lineage>
        <taxon>Bacteria</taxon>
        <taxon>Bacillati</taxon>
        <taxon>Bacillota</taxon>
        <taxon>Clostridia</taxon>
        <taxon>Eubacteriales</taxon>
        <taxon>Oscillospiraceae</taxon>
        <taxon>Ruthenibacterium</taxon>
    </lineage>
</organism>
<dbReference type="PIRSF" id="PIRSF006603">
    <property type="entry name" value="DinF"/>
    <property type="match status" value="1"/>
</dbReference>
<feature type="transmembrane region" description="Helical" evidence="10">
    <location>
        <begin position="48"/>
        <end position="67"/>
    </location>
</feature>
<keyword evidence="6 10" id="KW-0812">Transmembrane</keyword>
<feature type="transmembrane region" description="Helical" evidence="10">
    <location>
        <begin position="398"/>
        <end position="418"/>
    </location>
</feature>
<evidence type="ECO:0000256" key="7">
    <source>
        <dbReference type="ARBA" id="ARBA00022989"/>
    </source>
</evidence>
<dbReference type="AlphaFoldDB" id="A0A0W7TRS6"/>